<dbReference type="AlphaFoldDB" id="A0ABC8RYF7"/>
<accession>A0ABC8RYF7</accession>
<sequence>ELALELELNDEEAKQKVVRTVSSLSGVDTIGMDNEEKKLKATGDVDHEYSPPMLTNYARVVAIKPTNQCVIC</sequence>
<proteinExistence type="predicted"/>
<evidence type="ECO:0000313" key="2">
    <source>
        <dbReference type="Proteomes" id="UP001642360"/>
    </source>
</evidence>
<evidence type="ECO:0000313" key="1">
    <source>
        <dbReference type="EMBL" id="CAK9147748.1"/>
    </source>
</evidence>
<dbReference type="Proteomes" id="UP001642360">
    <property type="component" value="Unassembled WGS sequence"/>
</dbReference>
<comment type="caution">
    <text evidence="1">The sequence shown here is derived from an EMBL/GenBank/DDBJ whole genome shotgun (WGS) entry which is preliminary data.</text>
</comment>
<gene>
    <name evidence="1" type="ORF">ILEXP_LOCUS15688</name>
</gene>
<protein>
    <submittedName>
        <fullName evidence="1">Uncharacterized protein</fullName>
    </submittedName>
</protein>
<organism evidence="1 2">
    <name type="scientific">Ilex paraguariensis</name>
    <name type="common">yerba mate</name>
    <dbReference type="NCBI Taxonomy" id="185542"/>
    <lineage>
        <taxon>Eukaryota</taxon>
        <taxon>Viridiplantae</taxon>
        <taxon>Streptophyta</taxon>
        <taxon>Embryophyta</taxon>
        <taxon>Tracheophyta</taxon>
        <taxon>Spermatophyta</taxon>
        <taxon>Magnoliopsida</taxon>
        <taxon>eudicotyledons</taxon>
        <taxon>Gunneridae</taxon>
        <taxon>Pentapetalae</taxon>
        <taxon>asterids</taxon>
        <taxon>campanulids</taxon>
        <taxon>Aquifoliales</taxon>
        <taxon>Aquifoliaceae</taxon>
        <taxon>Ilex</taxon>
    </lineage>
</organism>
<dbReference type="Gene3D" id="3.30.70.100">
    <property type="match status" value="1"/>
</dbReference>
<dbReference type="EMBL" id="CAUOFW020001724">
    <property type="protein sequence ID" value="CAK9147748.1"/>
    <property type="molecule type" value="Genomic_DNA"/>
</dbReference>
<feature type="non-terminal residue" evidence="1">
    <location>
        <position position="1"/>
    </location>
</feature>
<reference evidence="1 2" key="1">
    <citation type="submission" date="2024-02" db="EMBL/GenBank/DDBJ databases">
        <authorList>
            <person name="Vignale AGUSTIN F."/>
            <person name="Sosa J E."/>
            <person name="Modenutti C."/>
        </authorList>
    </citation>
    <scope>NUCLEOTIDE SEQUENCE [LARGE SCALE GENOMIC DNA]</scope>
</reference>
<name>A0ABC8RYF7_9AQUA</name>
<keyword evidence="2" id="KW-1185">Reference proteome</keyword>